<dbReference type="PANTHER" id="PTHR34477">
    <property type="entry name" value="UPF0213 PROTEIN YHBQ"/>
    <property type="match status" value="1"/>
</dbReference>
<name>A0A7T7UZ95_9FLAO</name>
<dbReference type="InterPro" id="IPR035901">
    <property type="entry name" value="GIY-YIG_endonuc_sf"/>
</dbReference>
<evidence type="ECO:0000256" key="1">
    <source>
        <dbReference type="ARBA" id="ARBA00007435"/>
    </source>
</evidence>
<protein>
    <submittedName>
        <fullName evidence="3">GIY-YIG nuclease family protein</fullName>
    </submittedName>
</protein>
<comment type="similarity">
    <text evidence="1">Belongs to the UPF0213 family.</text>
</comment>
<evidence type="ECO:0000313" key="4">
    <source>
        <dbReference type="Proteomes" id="UP000595426"/>
    </source>
</evidence>
<dbReference type="SUPFAM" id="SSF82771">
    <property type="entry name" value="GIY-YIG endonuclease"/>
    <property type="match status" value="1"/>
</dbReference>
<organism evidence="3 4">
    <name type="scientific">Elizabethkingia bruuniana</name>
    <dbReference type="NCBI Taxonomy" id="1756149"/>
    <lineage>
        <taxon>Bacteria</taxon>
        <taxon>Pseudomonadati</taxon>
        <taxon>Bacteroidota</taxon>
        <taxon>Flavobacteriia</taxon>
        <taxon>Flavobacteriales</taxon>
        <taxon>Weeksellaceae</taxon>
        <taxon>Elizabethkingia</taxon>
    </lineage>
</organism>
<gene>
    <name evidence="3" type="ORF">I6H88_21065</name>
</gene>
<dbReference type="CDD" id="cd10449">
    <property type="entry name" value="GIY-YIG_SLX1_like"/>
    <property type="match status" value="1"/>
</dbReference>
<dbReference type="Proteomes" id="UP000595426">
    <property type="component" value="Chromosome"/>
</dbReference>
<dbReference type="PROSITE" id="PS50164">
    <property type="entry name" value="GIY_YIG"/>
    <property type="match status" value="1"/>
</dbReference>
<dbReference type="Pfam" id="PF01541">
    <property type="entry name" value="GIY-YIG"/>
    <property type="match status" value="1"/>
</dbReference>
<dbReference type="InterPro" id="IPR050190">
    <property type="entry name" value="UPF0213_domain"/>
</dbReference>
<feature type="domain" description="GIY-YIG" evidence="2">
    <location>
        <begin position="1"/>
        <end position="75"/>
    </location>
</feature>
<evidence type="ECO:0000259" key="2">
    <source>
        <dbReference type="PROSITE" id="PS50164"/>
    </source>
</evidence>
<reference evidence="3 4" key="1">
    <citation type="submission" date="2020-12" db="EMBL/GenBank/DDBJ databases">
        <title>FDA dAtabase for Regulatory Grade micrObial Sequences (FDA-ARGOS): Supporting development and validation of Infectious Disease Dx tests.</title>
        <authorList>
            <person name="Kerrigan L."/>
            <person name="Long C."/>
            <person name="Tallon L."/>
            <person name="Sadzewicz L."/>
            <person name="Zhao X."/>
            <person name="Boylan J."/>
            <person name="Ott S."/>
            <person name="Bowen H."/>
            <person name="Vavikolanu K."/>
            <person name="Mehta A."/>
            <person name="Aluvathingal J."/>
            <person name="Nadendla S."/>
            <person name="Yan Y."/>
            <person name="Sichtig H."/>
        </authorList>
    </citation>
    <scope>NUCLEOTIDE SEQUENCE [LARGE SCALE GENOMIC DNA]</scope>
    <source>
        <strain evidence="3 4">FDAARGOS_1031</strain>
    </source>
</reference>
<dbReference type="PANTHER" id="PTHR34477:SF1">
    <property type="entry name" value="UPF0213 PROTEIN YHBQ"/>
    <property type="match status" value="1"/>
</dbReference>
<dbReference type="KEGG" id="egm:AYC65_10040"/>
<dbReference type="OrthoDB" id="1203060at2"/>
<dbReference type="EMBL" id="CP067018">
    <property type="protein sequence ID" value="QQN58878.1"/>
    <property type="molecule type" value="Genomic_DNA"/>
</dbReference>
<dbReference type="InterPro" id="IPR000305">
    <property type="entry name" value="GIY-YIG_endonuc"/>
</dbReference>
<keyword evidence="4" id="KW-1185">Reference proteome</keyword>
<dbReference type="Gene3D" id="3.40.1440.10">
    <property type="entry name" value="GIY-YIG endonuclease"/>
    <property type="match status" value="1"/>
</dbReference>
<accession>A0A7T7UZ95</accession>
<proteinExistence type="inferred from homology"/>
<dbReference type="RefSeq" id="WP_034870030.1">
    <property type="nucleotide sequence ID" value="NZ_CBCSDR010000001.1"/>
</dbReference>
<dbReference type="GeneID" id="93133247"/>
<dbReference type="AlphaFoldDB" id="A0A7T7UZ95"/>
<sequence>MYYVYILYSESKDVYYKGFSEDVERRLEYHLSSKGKYTSDIKDWVVVYTKQFIDKSAALAEEKRLKRLNRKSLEKLIKG</sequence>
<evidence type="ECO:0000313" key="3">
    <source>
        <dbReference type="EMBL" id="QQN58878.1"/>
    </source>
</evidence>